<dbReference type="OrthoDB" id="9780552at2"/>
<dbReference type="GO" id="GO:0015031">
    <property type="term" value="P:protein transport"/>
    <property type="evidence" value="ECO:0007669"/>
    <property type="project" value="UniProtKB-KW"/>
</dbReference>
<keyword evidence="9 13" id="KW-0472">Membrane</keyword>
<reference evidence="17" key="1">
    <citation type="submission" date="2017-02" db="EMBL/GenBank/DDBJ databases">
        <authorList>
            <person name="Varghese N."/>
            <person name="Submissions S."/>
        </authorList>
    </citation>
    <scope>NUCLEOTIDE SEQUENCE [LARGE SCALE GENOMIC DNA]</scope>
    <source>
        <strain evidence="17">UM2</strain>
    </source>
</reference>
<keyword evidence="5 13" id="KW-1003">Cell membrane</keyword>
<comment type="subcellular location">
    <subcellularLocation>
        <location evidence="1">Cell inner membrane</location>
        <topology evidence="1">Multi-pass membrane protein</topology>
    </subcellularLocation>
    <subcellularLocation>
        <location evidence="13">Cell membrane</location>
        <topology evidence="13">Multi-pass membrane protein</topology>
    </subcellularLocation>
</comment>
<evidence type="ECO:0000256" key="6">
    <source>
        <dbReference type="ARBA" id="ARBA00022692"/>
    </source>
</evidence>
<dbReference type="CDD" id="cd20070">
    <property type="entry name" value="5TM_YidC_Alb3"/>
    <property type="match status" value="1"/>
</dbReference>
<evidence type="ECO:0000256" key="7">
    <source>
        <dbReference type="ARBA" id="ARBA00022927"/>
    </source>
</evidence>
<organism evidence="16 17">
    <name type="scientific">Rhizorhabdus histidinilytica</name>
    <dbReference type="NCBI Taxonomy" id="439228"/>
    <lineage>
        <taxon>Bacteria</taxon>
        <taxon>Pseudomonadati</taxon>
        <taxon>Pseudomonadota</taxon>
        <taxon>Alphaproteobacteria</taxon>
        <taxon>Sphingomonadales</taxon>
        <taxon>Sphingomonadaceae</taxon>
        <taxon>Rhizorhabdus</taxon>
    </lineage>
</organism>
<feature type="domain" description="Membrane insertase YidC N-terminal" evidence="15">
    <location>
        <begin position="74"/>
        <end position="350"/>
    </location>
</feature>
<gene>
    <name evidence="13" type="primary">yidC</name>
    <name evidence="16" type="ORF">SAMN06295920_102127</name>
</gene>
<dbReference type="NCBIfam" id="TIGR03593">
    <property type="entry name" value="yidC_nterm"/>
    <property type="match status" value="1"/>
</dbReference>
<dbReference type="InterPro" id="IPR028053">
    <property type="entry name" value="Membr_insert_YidC_N"/>
</dbReference>
<evidence type="ECO:0000256" key="2">
    <source>
        <dbReference type="ARBA" id="ARBA00010527"/>
    </source>
</evidence>
<feature type="domain" description="Membrane insertase YidC/Oxa/ALB C-terminal" evidence="14">
    <location>
        <begin position="361"/>
        <end position="557"/>
    </location>
</feature>
<dbReference type="EMBL" id="FUYM01000002">
    <property type="protein sequence ID" value="SKB36880.1"/>
    <property type="molecule type" value="Genomic_DNA"/>
</dbReference>
<evidence type="ECO:0000256" key="3">
    <source>
        <dbReference type="ARBA" id="ARBA00015325"/>
    </source>
</evidence>
<dbReference type="CDD" id="cd19961">
    <property type="entry name" value="EcYidC-like_peri"/>
    <property type="match status" value="1"/>
</dbReference>
<comment type="subunit">
    <text evidence="13">Interacts with the Sec translocase complex via SecD. Specifically interacts with transmembrane segments of nascent integral membrane proteins during membrane integration.</text>
</comment>
<evidence type="ECO:0000259" key="14">
    <source>
        <dbReference type="Pfam" id="PF02096"/>
    </source>
</evidence>
<protein>
    <recommendedName>
        <fullName evidence="3 13">Membrane protein insertase YidC</fullName>
    </recommendedName>
    <alternativeName>
        <fullName evidence="12 13">Foldase YidC</fullName>
    </alternativeName>
    <alternativeName>
        <fullName evidence="11 13">Membrane integrase YidC</fullName>
    </alternativeName>
    <alternativeName>
        <fullName evidence="13">Membrane protein YidC</fullName>
    </alternativeName>
</protein>
<dbReference type="InterPro" id="IPR028055">
    <property type="entry name" value="YidC/Oxa/ALB_C"/>
</dbReference>
<keyword evidence="17" id="KW-1185">Reference proteome</keyword>
<dbReference type="Pfam" id="PF02096">
    <property type="entry name" value="60KD_IMP"/>
    <property type="match status" value="1"/>
</dbReference>
<keyword evidence="10 13" id="KW-0143">Chaperone</keyword>
<evidence type="ECO:0000259" key="15">
    <source>
        <dbReference type="Pfam" id="PF14849"/>
    </source>
</evidence>
<dbReference type="Proteomes" id="UP000189818">
    <property type="component" value="Unassembled WGS sequence"/>
</dbReference>
<keyword evidence="7 13" id="KW-0653">Protein transport</keyword>
<dbReference type="InterPro" id="IPR038221">
    <property type="entry name" value="YidC_periplasmic_sf"/>
</dbReference>
<comment type="caution">
    <text evidence="13">Lacks conserved residue(s) required for the propagation of feature annotation.</text>
</comment>
<evidence type="ECO:0000313" key="16">
    <source>
        <dbReference type="EMBL" id="SKB36880.1"/>
    </source>
</evidence>
<dbReference type="HAMAP" id="MF_01810">
    <property type="entry name" value="YidC_type1"/>
    <property type="match status" value="1"/>
</dbReference>
<evidence type="ECO:0000313" key="17">
    <source>
        <dbReference type="Proteomes" id="UP000189818"/>
    </source>
</evidence>
<keyword evidence="4 13" id="KW-0813">Transport</keyword>
<proteinExistence type="inferred from homology"/>
<dbReference type="GO" id="GO:0005886">
    <property type="term" value="C:plasma membrane"/>
    <property type="evidence" value="ECO:0007669"/>
    <property type="project" value="UniProtKB-SubCell"/>
</dbReference>
<evidence type="ECO:0000256" key="10">
    <source>
        <dbReference type="ARBA" id="ARBA00023186"/>
    </source>
</evidence>
<keyword evidence="6 13" id="KW-0812">Transmembrane</keyword>
<dbReference type="STRING" id="439228.SAMN06295920_102127"/>
<dbReference type="PANTHER" id="PTHR12428">
    <property type="entry name" value="OXA1"/>
    <property type="match status" value="1"/>
</dbReference>
<sequence length="577" mass="63719">MENQRNMILAIVLSALVLFGWQFLGDRFFPPAKPPVTKIEGGQEKVLPQPGADPAADAPKAIRARATVLRETPRVAIDTPKLAGSINLKGARIDDLVLKAYRETVAKNAPPIRLLSPLGSPEAYYAGFGWTGDGVDAPGPNTVWTANGGKLTPETPVTLSWTNTRGQRFETVIAVDRDYMFTITQKLVNGGAGAVAARPYGLISKDGVSKDPSSWTLHTGPIGVFNDAANYDLSFKKLDEAGQPGIRFASTGGWLGFGDKYWLTALVPDSKASVDAGFLSTAPQVYQAVESGRALVIAPGKAASVSQRFFAGAKEVALLDRYENEQGVPLFSRAIDWGWFRVLEKPIFWVLDQVFKLVGNFGVAIIILTFLVRGLMFPIAQKQFRSMAGMRRVQPKMKELQERLKDDKPRLQQELLKLYQEEKVNPLAGCLPILVQIPVFYALYKVLMVTIEMRHQPFVLWIRDLSAPDPLHILNLFGLLDFTPPAFLGIGVLALLLGVSMWLQFKLNPQPMDDAQKQVFALMPWIMMFIMAPFAAGLLIYWVTSNFLTIAQQAWLYRQHPVEPVPAAATTIVAKKK</sequence>
<evidence type="ECO:0000256" key="13">
    <source>
        <dbReference type="HAMAP-Rule" id="MF_01810"/>
    </source>
</evidence>
<evidence type="ECO:0000256" key="1">
    <source>
        <dbReference type="ARBA" id="ARBA00004429"/>
    </source>
</evidence>
<dbReference type="RefSeq" id="WP_079646886.1">
    <property type="nucleotide sequence ID" value="NZ_FUYM01000002.1"/>
</dbReference>
<evidence type="ECO:0000256" key="12">
    <source>
        <dbReference type="ARBA" id="ARBA00033342"/>
    </source>
</evidence>
<dbReference type="NCBIfam" id="TIGR03592">
    <property type="entry name" value="yidC_oxa1_cterm"/>
    <property type="match status" value="1"/>
</dbReference>
<comment type="function">
    <text evidence="13">Required for the insertion and/or proper folding and/or complex formation of integral membrane proteins into the membrane. Involved in integration of membrane proteins that insert both dependently and independently of the Sec translocase complex, as well as at least some lipoproteins. Aids folding of multispanning membrane proteins.</text>
</comment>
<dbReference type="GO" id="GO:0032977">
    <property type="term" value="F:membrane insertase activity"/>
    <property type="evidence" value="ECO:0007669"/>
    <property type="project" value="InterPro"/>
</dbReference>
<keyword evidence="8 13" id="KW-1133">Transmembrane helix</keyword>
<feature type="transmembrane region" description="Helical" evidence="13">
    <location>
        <begin position="519"/>
        <end position="543"/>
    </location>
</feature>
<dbReference type="NCBIfam" id="NF002353">
    <property type="entry name" value="PRK01318.1-4"/>
    <property type="match status" value="1"/>
</dbReference>
<evidence type="ECO:0000256" key="5">
    <source>
        <dbReference type="ARBA" id="ARBA00022475"/>
    </source>
</evidence>
<comment type="similarity">
    <text evidence="2 13">Belongs to the OXA1/ALB3/YidC family. Type 1 subfamily.</text>
</comment>
<dbReference type="GO" id="GO:0051205">
    <property type="term" value="P:protein insertion into membrane"/>
    <property type="evidence" value="ECO:0007669"/>
    <property type="project" value="TreeGrafter"/>
</dbReference>
<evidence type="ECO:0000256" key="8">
    <source>
        <dbReference type="ARBA" id="ARBA00022989"/>
    </source>
</evidence>
<dbReference type="AlphaFoldDB" id="A0A1T5AQ02"/>
<dbReference type="InterPro" id="IPR001708">
    <property type="entry name" value="YidC/ALB3/OXA1/COX18"/>
</dbReference>
<accession>A0A1T5AQ02</accession>
<evidence type="ECO:0000256" key="11">
    <source>
        <dbReference type="ARBA" id="ARBA00033245"/>
    </source>
</evidence>
<dbReference type="InterPro" id="IPR019998">
    <property type="entry name" value="Membr_insert_YidC"/>
</dbReference>
<dbReference type="Pfam" id="PF14849">
    <property type="entry name" value="YidC_periplas"/>
    <property type="match status" value="1"/>
</dbReference>
<evidence type="ECO:0000256" key="4">
    <source>
        <dbReference type="ARBA" id="ARBA00022448"/>
    </source>
</evidence>
<dbReference type="PRINTS" id="PR01900">
    <property type="entry name" value="YIDCPROTEIN"/>
</dbReference>
<dbReference type="InterPro" id="IPR047196">
    <property type="entry name" value="YidC_ALB_C"/>
</dbReference>
<dbReference type="PANTHER" id="PTHR12428:SF65">
    <property type="entry name" value="CYTOCHROME C OXIDASE ASSEMBLY PROTEIN COX18, MITOCHONDRIAL"/>
    <property type="match status" value="1"/>
</dbReference>
<feature type="transmembrane region" description="Helical" evidence="13">
    <location>
        <begin position="361"/>
        <end position="380"/>
    </location>
</feature>
<feature type="transmembrane region" description="Helical" evidence="13">
    <location>
        <begin position="486"/>
        <end position="507"/>
    </location>
</feature>
<dbReference type="PRINTS" id="PR00701">
    <property type="entry name" value="60KDINNERMP"/>
</dbReference>
<evidence type="ECO:0000256" key="9">
    <source>
        <dbReference type="ARBA" id="ARBA00023136"/>
    </source>
</evidence>
<dbReference type="Gene3D" id="2.70.98.90">
    <property type="match status" value="1"/>
</dbReference>
<name>A0A1T5AQ02_9SPHN</name>